<feature type="signal peptide" evidence="1">
    <location>
        <begin position="1"/>
        <end position="22"/>
    </location>
</feature>
<accession>A0A1Y2SFJ8</accession>
<keyword evidence="3" id="KW-1185">Reference proteome</keyword>
<proteinExistence type="predicted"/>
<dbReference type="STRING" id="351656.Xvie_00919"/>
<comment type="caution">
    <text evidence="2">The sequence shown here is derived from an EMBL/GenBank/DDBJ whole genome shotgun (WGS) entry which is preliminary data.</text>
</comment>
<organism evidence="2 3">
    <name type="scientific">Xenorhabdus vietnamensis</name>
    <dbReference type="NCBI Taxonomy" id="351656"/>
    <lineage>
        <taxon>Bacteria</taxon>
        <taxon>Pseudomonadati</taxon>
        <taxon>Pseudomonadota</taxon>
        <taxon>Gammaproteobacteria</taxon>
        <taxon>Enterobacterales</taxon>
        <taxon>Morganellaceae</taxon>
        <taxon>Xenorhabdus</taxon>
    </lineage>
</organism>
<reference evidence="2 3" key="1">
    <citation type="submission" date="2016-10" db="EMBL/GenBank/DDBJ databases">
        <title>Systematic genetic and metabolomic analysis of Xenorhabdus and Photorhabdus spp., highlights the requirements for a dual symbiotic and pathogenic life style.</title>
        <authorList>
            <person name="Tobias N.J."/>
            <person name="Wolff H."/>
            <person name="Djahanschiri B."/>
            <person name="Pidot S.J."/>
            <person name="Stinear T.P."/>
            <person name="Ebersberger I."/>
            <person name="Bode H.B."/>
        </authorList>
    </citation>
    <scope>NUCLEOTIDE SEQUENCE [LARGE SCALE GENOMIC DNA]</scope>
    <source>
        <strain evidence="2 3">DSM 22392</strain>
    </source>
</reference>
<name>A0A1Y2SFJ8_9GAMM</name>
<feature type="chain" id="PRO_5013096256" evidence="1">
    <location>
        <begin position="23"/>
        <end position="169"/>
    </location>
</feature>
<dbReference type="EMBL" id="MUBJ01000003">
    <property type="protein sequence ID" value="OTA17533.1"/>
    <property type="molecule type" value="Genomic_DNA"/>
</dbReference>
<evidence type="ECO:0000313" key="3">
    <source>
        <dbReference type="Proteomes" id="UP000194350"/>
    </source>
</evidence>
<protein>
    <submittedName>
        <fullName evidence="2">Uncharacterized protein</fullName>
    </submittedName>
</protein>
<gene>
    <name evidence="2" type="ORF">Xvie_00919</name>
</gene>
<dbReference type="AlphaFoldDB" id="A0A1Y2SFJ8"/>
<dbReference type="OrthoDB" id="6444367at2"/>
<evidence type="ECO:0000313" key="2">
    <source>
        <dbReference type="EMBL" id="OTA17533.1"/>
    </source>
</evidence>
<dbReference type="Proteomes" id="UP000194350">
    <property type="component" value="Unassembled WGS sequence"/>
</dbReference>
<evidence type="ECO:0000256" key="1">
    <source>
        <dbReference type="SAM" id="SignalP"/>
    </source>
</evidence>
<sequence>MRLLTQILFFSCISLISLPSMAKFTTPAEIMLQLQERGVNSVVAEINEQYKQDNIIHSISTGDKQWLNIAFELIPSTHSRFSKEIINALSIALTKNPVEVLTLAETHSTLSLNDICSIPQSIKALRQKKEFAKKMMGSLSAAEKSNTGKNRDNIENCMWEFGKARNVYL</sequence>
<keyword evidence="1" id="KW-0732">Signal</keyword>